<feature type="transmembrane region" description="Helical" evidence="1">
    <location>
        <begin position="31"/>
        <end position="50"/>
    </location>
</feature>
<evidence type="ECO:0000313" key="3">
    <source>
        <dbReference type="Proteomes" id="UP000792457"/>
    </source>
</evidence>
<name>A0A8K0KCY5_LADFU</name>
<evidence type="ECO:0000313" key="2">
    <source>
        <dbReference type="EMBL" id="KAG8231806.1"/>
    </source>
</evidence>
<dbReference type="EMBL" id="KZ308576">
    <property type="protein sequence ID" value="KAG8231806.1"/>
    <property type="molecule type" value="Genomic_DNA"/>
</dbReference>
<organism evidence="2 3">
    <name type="scientific">Ladona fulva</name>
    <name type="common">Scarce chaser dragonfly</name>
    <name type="synonym">Libellula fulva</name>
    <dbReference type="NCBI Taxonomy" id="123851"/>
    <lineage>
        <taxon>Eukaryota</taxon>
        <taxon>Metazoa</taxon>
        <taxon>Ecdysozoa</taxon>
        <taxon>Arthropoda</taxon>
        <taxon>Hexapoda</taxon>
        <taxon>Insecta</taxon>
        <taxon>Pterygota</taxon>
        <taxon>Palaeoptera</taxon>
        <taxon>Odonata</taxon>
        <taxon>Epiprocta</taxon>
        <taxon>Anisoptera</taxon>
        <taxon>Libelluloidea</taxon>
        <taxon>Libellulidae</taxon>
        <taxon>Ladona</taxon>
    </lineage>
</organism>
<dbReference type="PANTHER" id="PTHR21879">
    <property type="entry name" value="FI03362P-RELATED-RELATED"/>
    <property type="match status" value="1"/>
</dbReference>
<dbReference type="Proteomes" id="UP000792457">
    <property type="component" value="Unassembled WGS sequence"/>
</dbReference>
<keyword evidence="1" id="KW-0472">Membrane</keyword>
<keyword evidence="1" id="KW-1133">Transmembrane helix</keyword>
<evidence type="ECO:0000256" key="1">
    <source>
        <dbReference type="SAM" id="Phobius"/>
    </source>
</evidence>
<protein>
    <submittedName>
        <fullName evidence="2">Uncharacterized protein</fullName>
    </submittedName>
</protein>
<reference evidence="2" key="1">
    <citation type="submission" date="2013-04" db="EMBL/GenBank/DDBJ databases">
        <authorList>
            <person name="Qu J."/>
            <person name="Murali S.C."/>
            <person name="Bandaranaike D."/>
            <person name="Bellair M."/>
            <person name="Blankenburg K."/>
            <person name="Chao H."/>
            <person name="Dinh H."/>
            <person name="Doddapaneni H."/>
            <person name="Downs B."/>
            <person name="Dugan-Rocha S."/>
            <person name="Elkadiri S."/>
            <person name="Gnanaolivu R.D."/>
            <person name="Hernandez B."/>
            <person name="Javaid M."/>
            <person name="Jayaseelan J.C."/>
            <person name="Lee S."/>
            <person name="Li M."/>
            <person name="Ming W."/>
            <person name="Munidasa M."/>
            <person name="Muniz J."/>
            <person name="Nguyen L."/>
            <person name="Ongeri F."/>
            <person name="Osuji N."/>
            <person name="Pu L.-L."/>
            <person name="Puazo M."/>
            <person name="Qu C."/>
            <person name="Quiroz J."/>
            <person name="Raj R."/>
            <person name="Weissenberger G."/>
            <person name="Xin Y."/>
            <person name="Zou X."/>
            <person name="Han Y."/>
            <person name="Richards S."/>
            <person name="Worley K."/>
            <person name="Muzny D."/>
            <person name="Gibbs R."/>
        </authorList>
    </citation>
    <scope>NUCLEOTIDE SEQUENCE</scope>
    <source>
        <strain evidence="2">Sampled in the wild</strain>
    </source>
</reference>
<gene>
    <name evidence="2" type="ORF">J437_LFUL012635</name>
</gene>
<keyword evidence="1" id="KW-0812">Transmembrane</keyword>
<proteinExistence type="predicted"/>
<dbReference type="Pfam" id="PF07898">
    <property type="entry name" value="DUF1676"/>
    <property type="match status" value="1"/>
</dbReference>
<sequence length="136" mass="13997">MKTSNNALGKRGNGKDSDKLPYLARGKLKKIGPLLLLPLLFAATLIPIALGKLALLAGKALIIAKLALVLSAIIGLKKLLGGGGNHGHDSSYQVVSGGGWSGGGGHYSRSLESAVPLRRDAVPDGQPLAYRAHISS</sequence>
<reference evidence="2" key="2">
    <citation type="submission" date="2017-10" db="EMBL/GenBank/DDBJ databases">
        <title>Ladona fulva Genome sequencing and assembly.</title>
        <authorList>
            <person name="Murali S."/>
            <person name="Richards S."/>
            <person name="Bandaranaike D."/>
            <person name="Bellair M."/>
            <person name="Blankenburg K."/>
            <person name="Chao H."/>
            <person name="Dinh H."/>
            <person name="Doddapaneni H."/>
            <person name="Dugan-Rocha S."/>
            <person name="Elkadiri S."/>
            <person name="Gnanaolivu R."/>
            <person name="Hernandez B."/>
            <person name="Skinner E."/>
            <person name="Javaid M."/>
            <person name="Lee S."/>
            <person name="Li M."/>
            <person name="Ming W."/>
            <person name="Munidasa M."/>
            <person name="Muniz J."/>
            <person name="Nguyen L."/>
            <person name="Hughes D."/>
            <person name="Osuji N."/>
            <person name="Pu L.-L."/>
            <person name="Puazo M."/>
            <person name="Qu C."/>
            <person name="Quiroz J."/>
            <person name="Raj R."/>
            <person name="Weissenberger G."/>
            <person name="Xin Y."/>
            <person name="Zou X."/>
            <person name="Han Y."/>
            <person name="Worley K."/>
            <person name="Muzny D."/>
            <person name="Gibbs R."/>
        </authorList>
    </citation>
    <scope>NUCLEOTIDE SEQUENCE</scope>
    <source>
        <strain evidence="2">Sampled in the wild</strain>
    </source>
</reference>
<comment type="caution">
    <text evidence="2">The sequence shown here is derived from an EMBL/GenBank/DDBJ whole genome shotgun (WGS) entry which is preliminary data.</text>
</comment>
<accession>A0A8K0KCY5</accession>
<dbReference type="InterPro" id="IPR012464">
    <property type="entry name" value="DUF1676"/>
</dbReference>
<feature type="transmembrane region" description="Helical" evidence="1">
    <location>
        <begin position="56"/>
        <end position="76"/>
    </location>
</feature>
<dbReference type="AlphaFoldDB" id="A0A8K0KCY5"/>
<dbReference type="GO" id="GO:0016020">
    <property type="term" value="C:membrane"/>
    <property type="evidence" value="ECO:0007669"/>
    <property type="project" value="TreeGrafter"/>
</dbReference>
<keyword evidence="3" id="KW-1185">Reference proteome</keyword>